<dbReference type="InterPro" id="IPR051012">
    <property type="entry name" value="CellSynth/LPSAsmb/PSIAsmb"/>
</dbReference>
<dbReference type="RefSeq" id="WP_075528202.1">
    <property type="nucleotide sequence ID" value="NZ_CP017560.1"/>
</dbReference>
<feature type="repeat" description="TPR" evidence="3">
    <location>
        <begin position="203"/>
        <end position="236"/>
    </location>
</feature>
<keyword evidence="2 3" id="KW-0802">TPR repeat</keyword>
<dbReference type="InterPro" id="IPR041656">
    <property type="entry name" value="TPR_5"/>
</dbReference>
<dbReference type="InterPro" id="IPR011990">
    <property type="entry name" value="TPR-like_helical_dom_sf"/>
</dbReference>
<evidence type="ECO:0000256" key="2">
    <source>
        <dbReference type="ARBA" id="ARBA00022803"/>
    </source>
</evidence>
<evidence type="ECO:0000313" key="5">
    <source>
        <dbReference type="EMBL" id="AOV08059.1"/>
    </source>
</evidence>
<dbReference type="SUPFAM" id="SSF48452">
    <property type="entry name" value="TPR-like"/>
    <property type="match status" value="2"/>
</dbReference>
<dbReference type="SMART" id="SM00028">
    <property type="entry name" value="TPR"/>
    <property type="match status" value="6"/>
</dbReference>
<evidence type="ECO:0000313" key="6">
    <source>
        <dbReference type="Proteomes" id="UP000185746"/>
    </source>
</evidence>
<dbReference type="InterPro" id="IPR019734">
    <property type="entry name" value="TPR_rpt"/>
</dbReference>
<evidence type="ECO:0000256" key="1">
    <source>
        <dbReference type="ARBA" id="ARBA00022737"/>
    </source>
</evidence>
<dbReference type="Pfam" id="PF13429">
    <property type="entry name" value="TPR_15"/>
    <property type="match status" value="1"/>
</dbReference>
<gene>
    <name evidence="5" type="ORF">BI350_11280</name>
</gene>
<dbReference type="KEGG" id="surl:BI350_11280"/>
<sequence length="421" mass="47898">MEQLQEIERMIQEGDMETLNVYLNQLKATTDLDLIYEVASILAAYGFMKEASDLYEVLLVHLPNEAQLKIDRANTLIELGDEDEALLLLNDIKKDDDEYVQALLVLADYYQLIGLAETAIDKIKEAHERLPEEPVIKFAYAELLLDSGRYAEATHYYLEIKEQVNEIGDVSIISRLAETYSAGGAYEEAIPYYEEMLQDTSTPDVLFGAAFAYYQVGNPKRAISLLEELIAQDPDYYSAYMLAGQAQILAGKEQKAYDLFKAGILRDEFDKELQLSAGKCALKLGYSEEAETYLKEALVLDPEYIEALVSLASLYHTTERDEELIELLTDANEYIEDISTLHAFLAYAYERTELYDNAYESFKKAYSGMKEDHEFLASYASFLVEEGKRSEAVKVADQLVKLFPDDSNWRAFLESQNDEEV</sequence>
<proteinExistence type="predicted"/>
<keyword evidence="1" id="KW-0677">Repeat</keyword>
<feature type="repeat" description="TPR" evidence="3">
    <location>
        <begin position="271"/>
        <end position="304"/>
    </location>
</feature>
<organism evidence="5 6">
    <name type="scientific">Sporosarcina ureilytica</name>
    <dbReference type="NCBI Taxonomy" id="298596"/>
    <lineage>
        <taxon>Bacteria</taxon>
        <taxon>Bacillati</taxon>
        <taxon>Bacillota</taxon>
        <taxon>Bacilli</taxon>
        <taxon>Bacillales</taxon>
        <taxon>Caryophanaceae</taxon>
        <taxon>Sporosarcina</taxon>
    </lineage>
</organism>
<dbReference type="PANTHER" id="PTHR45586">
    <property type="entry name" value="TPR REPEAT-CONTAINING PROTEIN PA4667"/>
    <property type="match status" value="1"/>
</dbReference>
<dbReference type="PANTHER" id="PTHR45586:SF15">
    <property type="entry name" value="TPR REPEAT-CONTAINING PROTEIN YPIA"/>
    <property type="match status" value="1"/>
</dbReference>
<evidence type="ECO:0000256" key="3">
    <source>
        <dbReference type="PROSITE-ProRule" id="PRU00339"/>
    </source>
</evidence>
<accession>A0A1D8JH73</accession>
<dbReference type="EMBL" id="CP017560">
    <property type="protein sequence ID" value="AOV08059.1"/>
    <property type="molecule type" value="Genomic_DNA"/>
</dbReference>
<dbReference type="Pfam" id="PF13176">
    <property type="entry name" value="TPR_7"/>
    <property type="match status" value="1"/>
</dbReference>
<dbReference type="Proteomes" id="UP000185746">
    <property type="component" value="Chromosome"/>
</dbReference>
<dbReference type="PROSITE" id="PS50005">
    <property type="entry name" value="TPR"/>
    <property type="match status" value="2"/>
</dbReference>
<feature type="domain" description="Tetratrico peptide repeat group 5" evidence="4">
    <location>
        <begin position="37"/>
        <end position="107"/>
    </location>
</feature>
<dbReference type="Pfam" id="PF12688">
    <property type="entry name" value="TPR_5"/>
    <property type="match status" value="1"/>
</dbReference>
<protein>
    <recommendedName>
        <fullName evidence="4">Tetratrico peptide repeat group 5 domain-containing protein</fullName>
    </recommendedName>
</protein>
<dbReference type="Gene3D" id="1.25.40.10">
    <property type="entry name" value="Tetratricopeptide repeat domain"/>
    <property type="match status" value="3"/>
</dbReference>
<evidence type="ECO:0000259" key="4">
    <source>
        <dbReference type="Pfam" id="PF12688"/>
    </source>
</evidence>
<name>A0A1D8JH73_9BACL</name>
<dbReference type="AlphaFoldDB" id="A0A1D8JH73"/>
<reference evidence="5 6" key="1">
    <citation type="submission" date="2016-09" db="EMBL/GenBank/DDBJ databases">
        <title>Complete genome sequence of the Lysinibacillus sphaericus LMG 22257, a specie of Bacillus with ureolytic activity that can effectively biodeposit calcium carbonate.</title>
        <authorList>
            <person name="Yan W."/>
        </authorList>
    </citation>
    <scope>NUCLEOTIDE SEQUENCE [LARGE SCALE GENOMIC DNA]</scope>
    <source>
        <strain evidence="5 6">LMG 22257</strain>
    </source>
</reference>
<keyword evidence="6" id="KW-1185">Reference proteome</keyword>